<sequence length="109" mass="11336">MEANNPHHSKGSPGWIVGKGRISCTAAIDSLDVLVQLEKKENGKWVAVGTSGSNPVTGPKANEKYTAQGQLQCQPGEFRTAAKGSGVYGGRPSGSMAWQYSGTVTNPCG</sequence>
<reference evidence="1 2" key="1">
    <citation type="journal article" date="2014" name="BMC Genomics">
        <title>Genome based analysis of type-I polyketide synthase and nonribosomal peptide synthetase gene clusters in seven strains of five representative Nocardia species.</title>
        <authorList>
            <person name="Komaki H."/>
            <person name="Ichikawa N."/>
            <person name="Hosoyama A."/>
            <person name="Takahashi-Nakaguchi A."/>
            <person name="Matsuzawa T."/>
            <person name="Suzuki K."/>
            <person name="Fujita N."/>
            <person name="Gonoi T."/>
        </authorList>
    </citation>
    <scope>NUCLEOTIDE SEQUENCE [LARGE SCALE GENOMIC DNA]</scope>
    <source>
        <strain evidence="1 2">NBRC 15531</strain>
    </source>
</reference>
<organism evidence="1 2">
    <name type="scientific">Nocardia asteroides NBRC 15531</name>
    <dbReference type="NCBI Taxonomy" id="1110697"/>
    <lineage>
        <taxon>Bacteria</taxon>
        <taxon>Bacillati</taxon>
        <taxon>Actinomycetota</taxon>
        <taxon>Actinomycetes</taxon>
        <taxon>Mycobacteriales</taxon>
        <taxon>Nocardiaceae</taxon>
        <taxon>Nocardia</taxon>
    </lineage>
</organism>
<dbReference type="AlphaFoldDB" id="U5E856"/>
<comment type="caution">
    <text evidence="1">The sequence shown here is derived from an EMBL/GenBank/DDBJ whole genome shotgun (WGS) entry which is preliminary data.</text>
</comment>
<proteinExistence type="predicted"/>
<name>U5E856_NOCAS</name>
<evidence type="ECO:0000313" key="2">
    <source>
        <dbReference type="Proteomes" id="UP000017048"/>
    </source>
</evidence>
<dbReference type="EMBL" id="BAFO02000011">
    <property type="protein sequence ID" value="GAD82606.1"/>
    <property type="molecule type" value="Genomic_DNA"/>
</dbReference>
<protein>
    <submittedName>
        <fullName evidence="1">Uncharacterized protein</fullName>
    </submittedName>
</protein>
<dbReference type="Proteomes" id="UP000017048">
    <property type="component" value="Unassembled WGS sequence"/>
</dbReference>
<accession>U5E856</accession>
<gene>
    <name evidence="1" type="ORF">NCAST_11_01040</name>
</gene>
<dbReference type="eggNOG" id="ENOG5032C8X">
    <property type="taxonomic scope" value="Bacteria"/>
</dbReference>
<evidence type="ECO:0000313" key="1">
    <source>
        <dbReference type="EMBL" id="GAD82606.1"/>
    </source>
</evidence>
<keyword evidence="2" id="KW-1185">Reference proteome</keyword>